<evidence type="ECO:0000256" key="1">
    <source>
        <dbReference type="SAM" id="Phobius"/>
    </source>
</evidence>
<sequence>MNSRLILPFLIPYSDWYSYLSSVYLIFSLSLLCRTRQTYSFK</sequence>
<protein>
    <submittedName>
        <fullName evidence="2">Uncharacterized protein</fullName>
    </submittedName>
</protein>
<organism evidence="2">
    <name type="scientific">Salmonella phage PMBT20</name>
    <dbReference type="NCBI Taxonomy" id="3229744"/>
    <lineage>
        <taxon>Viruses</taxon>
        <taxon>Duplodnaviria</taxon>
        <taxon>Heunggongvirae</taxon>
        <taxon>Uroviricota</taxon>
        <taxon>Caudoviricetes</taxon>
    </lineage>
</organism>
<keyword evidence="1" id="KW-0812">Transmembrane</keyword>
<accession>A0AB39C0U1</accession>
<keyword evidence="1" id="KW-0472">Membrane</keyword>
<proteinExistence type="predicted"/>
<evidence type="ECO:0000313" key="2">
    <source>
        <dbReference type="EMBL" id="XDJ00529.1"/>
    </source>
</evidence>
<name>A0AB39C0U1_9CAUD</name>
<keyword evidence="1" id="KW-1133">Transmembrane helix</keyword>
<feature type="transmembrane region" description="Helical" evidence="1">
    <location>
        <begin position="16"/>
        <end position="33"/>
    </location>
</feature>
<dbReference type="EMBL" id="PP926507">
    <property type="protein sequence ID" value="XDJ00529.1"/>
    <property type="molecule type" value="Genomic_DNA"/>
</dbReference>
<reference evidence="2" key="1">
    <citation type="submission" date="2024-06" db="EMBL/GenBank/DDBJ databases">
        <title>This phage originates from the Bacteriophage catalogue of the Bacteriophage Competence Centre, Department of Microbiology und Biotechnology, Max Rubner-Institut, Kiel, Germany.</title>
        <authorList>
            <person name="Sprotte S."/>
            <person name="Brinks E."/>
            <person name="Hille F."/>
        </authorList>
    </citation>
    <scope>NUCLEOTIDE SEQUENCE</scope>
</reference>